<dbReference type="Proteomes" id="UP001353858">
    <property type="component" value="Unassembled WGS sequence"/>
</dbReference>
<dbReference type="Gene3D" id="6.20.210.20">
    <property type="entry name" value="THAP domain"/>
    <property type="match status" value="1"/>
</dbReference>
<evidence type="ECO:0000256" key="1">
    <source>
        <dbReference type="ARBA" id="ARBA00004642"/>
    </source>
</evidence>
<reference evidence="16" key="1">
    <citation type="submission" date="2023-01" db="EMBL/GenBank/DDBJ databases">
        <title>Key to firefly adult light organ development and bioluminescence: homeobox transcription factors regulate luciferase expression and transportation to peroxisome.</title>
        <authorList>
            <person name="Fu X."/>
        </authorList>
    </citation>
    <scope>NUCLEOTIDE SEQUENCE [LARGE SCALE GENOMIC DNA]</scope>
</reference>
<dbReference type="GO" id="GO:0005654">
    <property type="term" value="C:nucleoplasm"/>
    <property type="evidence" value="ECO:0007669"/>
    <property type="project" value="UniProtKB-SubCell"/>
</dbReference>
<name>A0AAN7Q147_9COLE</name>
<evidence type="ECO:0000256" key="4">
    <source>
        <dbReference type="ARBA" id="ARBA00022771"/>
    </source>
</evidence>
<evidence type="ECO:0000256" key="6">
    <source>
        <dbReference type="ARBA" id="ARBA00023015"/>
    </source>
</evidence>
<feature type="region of interest" description="Disordered" evidence="13">
    <location>
        <begin position="104"/>
        <end position="126"/>
    </location>
</feature>
<keyword evidence="16" id="KW-1185">Reference proteome</keyword>
<evidence type="ECO:0000256" key="13">
    <source>
        <dbReference type="SAM" id="MobiDB-lite"/>
    </source>
</evidence>
<keyword evidence="8 12" id="KW-0238">DNA-binding</keyword>
<dbReference type="GO" id="GO:0008270">
    <property type="term" value="F:zinc ion binding"/>
    <property type="evidence" value="ECO:0007669"/>
    <property type="project" value="UniProtKB-KW"/>
</dbReference>
<evidence type="ECO:0000256" key="5">
    <source>
        <dbReference type="ARBA" id="ARBA00022833"/>
    </source>
</evidence>
<dbReference type="InterPro" id="IPR006612">
    <property type="entry name" value="THAP_Znf"/>
</dbReference>
<comment type="similarity">
    <text evidence="2">Belongs to the THAP1 family.</text>
</comment>
<comment type="caution">
    <text evidence="15">The sequence shown here is derived from an EMBL/GenBank/DDBJ whole genome shotgun (WGS) entry which is preliminary data.</text>
</comment>
<dbReference type="PANTHER" id="PTHR46600">
    <property type="entry name" value="THAP DOMAIN-CONTAINING"/>
    <property type="match status" value="1"/>
</dbReference>
<keyword evidence="6" id="KW-0805">Transcription regulation</keyword>
<organism evidence="15 16">
    <name type="scientific">Aquatica leii</name>
    <dbReference type="NCBI Taxonomy" id="1421715"/>
    <lineage>
        <taxon>Eukaryota</taxon>
        <taxon>Metazoa</taxon>
        <taxon>Ecdysozoa</taxon>
        <taxon>Arthropoda</taxon>
        <taxon>Hexapoda</taxon>
        <taxon>Insecta</taxon>
        <taxon>Pterygota</taxon>
        <taxon>Neoptera</taxon>
        <taxon>Endopterygota</taxon>
        <taxon>Coleoptera</taxon>
        <taxon>Polyphaga</taxon>
        <taxon>Elateriformia</taxon>
        <taxon>Elateroidea</taxon>
        <taxon>Lampyridae</taxon>
        <taxon>Luciolinae</taxon>
        <taxon>Aquatica</taxon>
    </lineage>
</organism>
<evidence type="ECO:0000256" key="11">
    <source>
        <dbReference type="ARBA" id="ARBA00023306"/>
    </source>
</evidence>
<dbReference type="PANTHER" id="PTHR46600:SF1">
    <property type="entry name" value="THAP DOMAIN-CONTAINING PROTEIN 1"/>
    <property type="match status" value="1"/>
</dbReference>
<evidence type="ECO:0000256" key="8">
    <source>
        <dbReference type="ARBA" id="ARBA00023125"/>
    </source>
</evidence>
<dbReference type="SUPFAM" id="SSF57716">
    <property type="entry name" value="Glucocorticoid receptor-like (DNA-binding domain)"/>
    <property type="match status" value="1"/>
</dbReference>
<dbReference type="GO" id="GO:0043565">
    <property type="term" value="F:sequence-specific DNA binding"/>
    <property type="evidence" value="ECO:0007669"/>
    <property type="project" value="InterPro"/>
</dbReference>
<dbReference type="InterPro" id="IPR038441">
    <property type="entry name" value="THAP_Znf_sf"/>
</dbReference>
<evidence type="ECO:0000256" key="10">
    <source>
        <dbReference type="ARBA" id="ARBA00023242"/>
    </source>
</evidence>
<evidence type="ECO:0000256" key="3">
    <source>
        <dbReference type="ARBA" id="ARBA00022723"/>
    </source>
</evidence>
<evidence type="ECO:0000259" key="14">
    <source>
        <dbReference type="PROSITE" id="PS50950"/>
    </source>
</evidence>
<keyword evidence="4 12" id="KW-0863">Zinc-finger</keyword>
<evidence type="ECO:0000313" key="16">
    <source>
        <dbReference type="Proteomes" id="UP001353858"/>
    </source>
</evidence>
<evidence type="ECO:0000256" key="7">
    <source>
        <dbReference type="ARBA" id="ARBA00023054"/>
    </source>
</evidence>
<dbReference type="EMBL" id="JARPUR010000002">
    <property type="protein sequence ID" value="KAK4882664.1"/>
    <property type="molecule type" value="Genomic_DNA"/>
</dbReference>
<protein>
    <recommendedName>
        <fullName evidence="14">THAP-type domain-containing protein</fullName>
    </recommendedName>
</protein>
<accession>A0AAN7Q147</accession>
<comment type="subcellular location">
    <subcellularLocation>
        <location evidence="1">Nucleus</location>
        <location evidence="1">Nucleoplasm</location>
    </subcellularLocation>
</comment>
<dbReference type="SMART" id="SM00692">
    <property type="entry name" value="DM3"/>
    <property type="match status" value="1"/>
</dbReference>
<dbReference type="InterPro" id="IPR026516">
    <property type="entry name" value="THAP1/10"/>
</dbReference>
<keyword evidence="7" id="KW-0175">Coiled coil</keyword>
<dbReference type="SMART" id="SM00980">
    <property type="entry name" value="THAP"/>
    <property type="match status" value="1"/>
</dbReference>
<keyword evidence="5" id="KW-0862">Zinc</keyword>
<keyword evidence="9" id="KW-0804">Transcription</keyword>
<keyword evidence="11" id="KW-0131">Cell cycle</keyword>
<feature type="domain" description="THAP-type" evidence="14">
    <location>
        <begin position="1"/>
        <end position="87"/>
    </location>
</feature>
<dbReference type="AlphaFoldDB" id="A0AAN7Q147"/>
<evidence type="ECO:0000313" key="15">
    <source>
        <dbReference type="EMBL" id="KAK4882664.1"/>
    </source>
</evidence>
<gene>
    <name evidence="15" type="ORF">RN001_005983</name>
</gene>
<sequence length="126" mass="14413">MVGCASYKCTSKKSKELLKYEEKQRITFHLFPKDPEKQNLWITALRSKDWCPSDSSTVCSLHFEEHCFDRSLNNIVRLKPDAVPTIFKSFPSYLQQASTSVVVSTSRSTSVSPPHKKIMETPTKKN</sequence>
<evidence type="ECO:0000256" key="9">
    <source>
        <dbReference type="ARBA" id="ARBA00023163"/>
    </source>
</evidence>
<dbReference type="Pfam" id="PF05485">
    <property type="entry name" value="THAP"/>
    <property type="match status" value="1"/>
</dbReference>
<evidence type="ECO:0000256" key="12">
    <source>
        <dbReference type="PROSITE-ProRule" id="PRU00309"/>
    </source>
</evidence>
<evidence type="ECO:0000256" key="2">
    <source>
        <dbReference type="ARBA" id="ARBA00006177"/>
    </source>
</evidence>
<feature type="compositionally biased region" description="Basic and acidic residues" evidence="13">
    <location>
        <begin position="117"/>
        <end position="126"/>
    </location>
</feature>
<keyword evidence="3" id="KW-0479">Metal-binding</keyword>
<keyword evidence="10" id="KW-0539">Nucleus</keyword>
<dbReference type="PROSITE" id="PS50950">
    <property type="entry name" value="ZF_THAP"/>
    <property type="match status" value="1"/>
</dbReference>
<proteinExistence type="inferred from homology"/>